<organism evidence="2 3">
    <name type="scientific">Hortaea werneckii</name>
    <name type="common">Black yeast</name>
    <name type="synonym">Cladosporium werneckii</name>
    <dbReference type="NCBI Taxonomy" id="91943"/>
    <lineage>
        <taxon>Eukaryota</taxon>
        <taxon>Fungi</taxon>
        <taxon>Dikarya</taxon>
        <taxon>Ascomycota</taxon>
        <taxon>Pezizomycotina</taxon>
        <taxon>Dothideomycetes</taxon>
        <taxon>Dothideomycetidae</taxon>
        <taxon>Mycosphaerellales</taxon>
        <taxon>Teratosphaeriaceae</taxon>
        <taxon>Hortaea</taxon>
    </lineage>
</organism>
<feature type="region of interest" description="Disordered" evidence="1">
    <location>
        <begin position="61"/>
        <end position="184"/>
    </location>
</feature>
<dbReference type="AlphaFoldDB" id="A0A3M6XRF4"/>
<proteinExistence type="predicted"/>
<evidence type="ECO:0000313" key="3">
    <source>
        <dbReference type="Proteomes" id="UP000282582"/>
    </source>
</evidence>
<evidence type="ECO:0000313" key="2">
    <source>
        <dbReference type="EMBL" id="RMX93168.1"/>
    </source>
</evidence>
<evidence type="ECO:0000256" key="1">
    <source>
        <dbReference type="SAM" id="MobiDB-lite"/>
    </source>
</evidence>
<name>A0A3M6XRF4_HORWE</name>
<dbReference type="EMBL" id="QWIK01001662">
    <property type="protein sequence ID" value="RMX93168.1"/>
    <property type="molecule type" value="Genomic_DNA"/>
</dbReference>
<comment type="caution">
    <text evidence="2">The sequence shown here is derived from an EMBL/GenBank/DDBJ whole genome shotgun (WGS) entry which is preliminary data.</text>
</comment>
<gene>
    <name evidence="2" type="ORF">D0868_13005</name>
</gene>
<dbReference type="VEuPathDB" id="FungiDB:BTJ68_07622"/>
<dbReference type="Proteomes" id="UP000282582">
    <property type="component" value="Unassembled WGS sequence"/>
</dbReference>
<accession>A0A3M6XRF4</accession>
<protein>
    <submittedName>
        <fullName evidence="2">Uncharacterized protein</fullName>
    </submittedName>
</protein>
<reference evidence="2 3" key="1">
    <citation type="journal article" date="2018" name="BMC Genomics">
        <title>Genomic evidence for intraspecific hybridization in a clonal and extremely halotolerant yeast.</title>
        <authorList>
            <person name="Gostincar C."/>
            <person name="Stajich J.E."/>
            <person name="Zupancic J."/>
            <person name="Zalar P."/>
            <person name="Gunde-Cimerman N."/>
        </authorList>
    </citation>
    <scope>NUCLEOTIDE SEQUENCE [LARGE SCALE GENOMIC DNA]</scope>
    <source>
        <strain evidence="2 3">EXF-6654</strain>
    </source>
</reference>
<feature type="compositionally biased region" description="Acidic residues" evidence="1">
    <location>
        <begin position="171"/>
        <end position="184"/>
    </location>
</feature>
<sequence length="184" mass="19548">MPMVWNAETDAKLLSAILQVYDVKINGVKLAEVAALMGPECTPKALTHRLAKFRSLAKTTDAGVETTTKSVPAASKVTKATKSGNKKATGQGKKKAGRTPSPNGDENADAVPTPPPSGRPKRQGAKRDYAQLAEGNHDNDEEDDGLDKKVRIEVGEAMPQVIGEGLRQSNDDTDEELEDAGLLS</sequence>